<keyword evidence="3" id="KW-1003">Cell membrane</keyword>
<dbReference type="InterPro" id="IPR035906">
    <property type="entry name" value="MetI-like_sf"/>
</dbReference>
<sequence length="298" mass="33623">MKRKKIKVQSYYHFMLMPGMILLLIFAIIPMFGTVIAFQNYIPSKGILGSAWVGLDNFKRLFMLPDFKQILGNTFFIAIGKLVLGTIGSIIFALLLNECRMMRLKKTVQTAVYLPHFLSWVILAVMFSNLFSLTGVVNQIVTFFGGEPTMFLISNKWFRPLMILGETWKEFGYGAIIYVAAMTSIDPTLYEAAGMDGAGRWKRMLHVTLPGIIPQVVLMTILNIGQVLNAGFDQIFNLYSPLVYETGDIIDTYVYRVGMINQQFSLATTVGLFKSVISFILLFGAYKLADKLLGYKVF</sequence>
<evidence type="ECO:0000313" key="9">
    <source>
        <dbReference type="EMBL" id="GAA6406580.1"/>
    </source>
</evidence>
<dbReference type="EMBL" id="BAABYW010000001">
    <property type="protein sequence ID" value="GAA6406580.1"/>
    <property type="molecule type" value="Genomic_DNA"/>
</dbReference>
<evidence type="ECO:0000256" key="2">
    <source>
        <dbReference type="ARBA" id="ARBA00022448"/>
    </source>
</evidence>
<comment type="caution">
    <text evidence="9">The sequence shown here is derived from an EMBL/GenBank/DDBJ whole genome shotgun (WGS) entry which is preliminary data.</text>
</comment>
<comment type="subcellular location">
    <subcellularLocation>
        <location evidence="1 7">Cell membrane</location>
        <topology evidence="1 7">Multi-pass membrane protein</topology>
    </subcellularLocation>
</comment>
<dbReference type="PANTHER" id="PTHR43227">
    <property type="entry name" value="BLL4140 PROTEIN"/>
    <property type="match status" value="1"/>
</dbReference>
<feature type="transmembrane region" description="Helical" evidence="7">
    <location>
        <begin position="70"/>
        <end position="96"/>
    </location>
</feature>
<dbReference type="RefSeq" id="WP_390403526.1">
    <property type="nucleotide sequence ID" value="NZ_BAABYW010000001.1"/>
</dbReference>
<evidence type="ECO:0000256" key="7">
    <source>
        <dbReference type="RuleBase" id="RU363032"/>
    </source>
</evidence>
<accession>A0ABQ0B548</accession>
<dbReference type="CDD" id="cd06261">
    <property type="entry name" value="TM_PBP2"/>
    <property type="match status" value="1"/>
</dbReference>
<name>A0ABQ0B548_9FIRM</name>
<dbReference type="PANTHER" id="PTHR43227:SF11">
    <property type="entry name" value="BLL4140 PROTEIN"/>
    <property type="match status" value="1"/>
</dbReference>
<keyword evidence="6 7" id="KW-0472">Membrane</keyword>
<evidence type="ECO:0000313" key="10">
    <source>
        <dbReference type="Proteomes" id="UP001600943"/>
    </source>
</evidence>
<keyword evidence="10" id="KW-1185">Reference proteome</keyword>
<evidence type="ECO:0000256" key="4">
    <source>
        <dbReference type="ARBA" id="ARBA00022692"/>
    </source>
</evidence>
<keyword evidence="4 7" id="KW-0812">Transmembrane</keyword>
<keyword evidence="2 7" id="KW-0813">Transport</keyword>
<dbReference type="InterPro" id="IPR000515">
    <property type="entry name" value="MetI-like"/>
</dbReference>
<feature type="domain" description="ABC transmembrane type-1" evidence="8">
    <location>
        <begin position="71"/>
        <end position="285"/>
    </location>
</feature>
<proteinExistence type="inferred from homology"/>
<reference evidence="9 10" key="1">
    <citation type="submission" date="2024-04" db="EMBL/GenBank/DDBJ databases">
        <title>Defined microbial consortia suppress multidrug-resistant proinflammatory Enterobacteriaceae via ecological control.</title>
        <authorList>
            <person name="Furuichi M."/>
            <person name="Kawaguchi T."/>
            <person name="Pust M."/>
            <person name="Yasuma K."/>
            <person name="Plichta D."/>
            <person name="Hasegawa N."/>
            <person name="Ohya T."/>
            <person name="Bhattarai S."/>
            <person name="Sasajima S."/>
            <person name="Aoto Y."/>
            <person name="Tuganbaev T."/>
            <person name="Yaginuma M."/>
            <person name="Ueda M."/>
            <person name="Okahashi N."/>
            <person name="Amafuji K."/>
            <person name="Kiridooshi Y."/>
            <person name="Sugita K."/>
            <person name="Strazar M."/>
            <person name="Skelly A."/>
            <person name="Suda W."/>
            <person name="Hattori M."/>
            <person name="Nakamoto N."/>
            <person name="Caballero S."/>
            <person name="Norman J."/>
            <person name="Olle B."/>
            <person name="Tanoue T."/>
            <person name="Arita M."/>
            <person name="Bucci V."/>
            <person name="Atarashi K."/>
            <person name="Xavier R."/>
            <person name="Honda K."/>
        </authorList>
    </citation>
    <scope>NUCLEOTIDE SEQUENCE [LARGE SCALE GENOMIC DNA]</scope>
    <source>
        <strain evidence="10">k04-0078-D8-1</strain>
    </source>
</reference>
<evidence type="ECO:0000259" key="8">
    <source>
        <dbReference type="PROSITE" id="PS50928"/>
    </source>
</evidence>
<comment type="similarity">
    <text evidence="7">Belongs to the binding-protein-dependent transport system permease family.</text>
</comment>
<feature type="transmembrane region" description="Helical" evidence="7">
    <location>
        <begin position="117"/>
        <end position="141"/>
    </location>
</feature>
<dbReference type="InterPro" id="IPR050809">
    <property type="entry name" value="UgpAE/MalFG_permease"/>
</dbReference>
<dbReference type="Pfam" id="PF00528">
    <property type="entry name" value="BPD_transp_1"/>
    <property type="match status" value="1"/>
</dbReference>
<organism evidence="9 10">
    <name type="scientific">Blautia hominis</name>
    <dbReference type="NCBI Taxonomy" id="2025493"/>
    <lineage>
        <taxon>Bacteria</taxon>
        <taxon>Bacillati</taxon>
        <taxon>Bacillota</taxon>
        <taxon>Clostridia</taxon>
        <taxon>Lachnospirales</taxon>
        <taxon>Lachnospiraceae</taxon>
        <taxon>Blautia</taxon>
    </lineage>
</organism>
<protein>
    <submittedName>
        <fullName evidence="9">Polygalacturonan/rhamnogalacturonan ABC transporter permease</fullName>
    </submittedName>
</protein>
<evidence type="ECO:0000256" key="3">
    <source>
        <dbReference type="ARBA" id="ARBA00022475"/>
    </source>
</evidence>
<feature type="transmembrane region" description="Helical" evidence="7">
    <location>
        <begin position="211"/>
        <end position="232"/>
    </location>
</feature>
<feature type="transmembrane region" description="Helical" evidence="7">
    <location>
        <begin position="264"/>
        <end position="286"/>
    </location>
</feature>
<evidence type="ECO:0000256" key="5">
    <source>
        <dbReference type="ARBA" id="ARBA00022989"/>
    </source>
</evidence>
<keyword evidence="5 7" id="KW-1133">Transmembrane helix</keyword>
<dbReference type="SUPFAM" id="SSF161098">
    <property type="entry name" value="MetI-like"/>
    <property type="match status" value="1"/>
</dbReference>
<dbReference type="Gene3D" id="1.10.3720.10">
    <property type="entry name" value="MetI-like"/>
    <property type="match status" value="1"/>
</dbReference>
<gene>
    <name evidence="9" type="primary">rmgP_2</name>
    <name evidence="9" type="ORF">K040078D81_06970</name>
</gene>
<dbReference type="PROSITE" id="PS50928">
    <property type="entry name" value="ABC_TM1"/>
    <property type="match status" value="1"/>
</dbReference>
<evidence type="ECO:0000256" key="1">
    <source>
        <dbReference type="ARBA" id="ARBA00004651"/>
    </source>
</evidence>
<dbReference type="Proteomes" id="UP001600943">
    <property type="component" value="Unassembled WGS sequence"/>
</dbReference>
<feature type="transmembrane region" description="Helical" evidence="7">
    <location>
        <begin position="171"/>
        <end position="190"/>
    </location>
</feature>
<feature type="transmembrane region" description="Helical" evidence="7">
    <location>
        <begin position="21"/>
        <end position="42"/>
    </location>
</feature>
<evidence type="ECO:0000256" key="6">
    <source>
        <dbReference type="ARBA" id="ARBA00023136"/>
    </source>
</evidence>